<feature type="region of interest" description="Disordered" evidence="1">
    <location>
        <begin position="1"/>
        <end position="50"/>
    </location>
</feature>
<organism evidence="2">
    <name type="scientific">Arundo donax</name>
    <name type="common">Giant reed</name>
    <name type="synonym">Donax arundinaceus</name>
    <dbReference type="NCBI Taxonomy" id="35708"/>
    <lineage>
        <taxon>Eukaryota</taxon>
        <taxon>Viridiplantae</taxon>
        <taxon>Streptophyta</taxon>
        <taxon>Embryophyta</taxon>
        <taxon>Tracheophyta</taxon>
        <taxon>Spermatophyta</taxon>
        <taxon>Magnoliopsida</taxon>
        <taxon>Liliopsida</taxon>
        <taxon>Poales</taxon>
        <taxon>Poaceae</taxon>
        <taxon>PACMAD clade</taxon>
        <taxon>Arundinoideae</taxon>
        <taxon>Arundineae</taxon>
        <taxon>Arundo</taxon>
    </lineage>
</organism>
<dbReference type="AlphaFoldDB" id="A0A0A9G8Z4"/>
<accession>A0A0A9G8Z4</accession>
<reference evidence="2" key="1">
    <citation type="submission" date="2014-09" db="EMBL/GenBank/DDBJ databases">
        <authorList>
            <person name="Magalhaes I.L.F."/>
            <person name="Oliveira U."/>
            <person name="Santos F.R."/>
            <person name="Vidigal T.H.D.A."/>
            <person name="Brescovit A.D."/>
            <person name="Santos A.J."/>
        </authorList>
    </citation>
    <scope>NUCLEOTIDE SEQUENCE</scope>
    <source>
        <tissue evidence="2">Shoot tissue taken approximately 20 cm above the soil surface</tissue>
    </source>
</reference>
<dbReference type="EMBL" id="GBRH01177967">
    <property type="protein sequence ID" value="JAE19929.1"/>
    <property type="molecule type" value="Transcribed_RNA"/>
</dbReference>
<sequence length="50" mass="5385">MIHQLHLSEGLIPPPSDTGSFGKSSAQMSQHQGSQKLSSAQYSSQTAREK</sequence>
<evidence type="ECO:0000313" key="2">
    <source>
        <dbReference type="EMBL" id="JAE19929.1"/>
    </source>
</evidence>
<evidence type="ECO:0000256" key="1">
    <source>
        <dbReference type="SAM" id="MobiDB-lite"/>
    </source>
</evidence>
<reference evidence="2" key="2">
    <citation type="journal article" date="2015" name="Data Brief">
        <title>Shoot transcriptome of the giant reed, Arundo donax.</title>
        <authorList>
            <person name="Barrero R.A."/>
            <person name="Guerrero F.D."/>
            <person name="Moolhuijzen P."/>
            <person name="Goolsby J.A."/>
            <person name="Tidwell J."/>
            <person name="Bellgard S.E."/>
            <person name="Bellgard M.I."/>
        </authorList>
    </citation>
    <scope>NUCLEOTIDE SEQUENCE</scope>
    <source>
        <tissue evidence="2">Shoot tissue taken approximately 20 cm above the soil surface</tissue>
    </source>
</reference>
<proteinExistence type="predicted"/>
<name>A0A0A9G8Z4_ARUDO</name>
<protein>
    <submittedName>
        <fullName evidence="2">Uncharacterized protein</fullName>
    </submittedName>
</protein>
<feature type="compositionally biased region" description="Polar residues" evidence="1">
    <location>
        <begin position="17"/>
        <end position="50"/>
    </location>
</feature>